<keyword evidence="5" id="KW-0547">Nucleotide-binding</keyword>
<dbReference type="eggNOG" id="COG0334">
    <property type="taxonomic scope" value="Bacteria"/>
</dbReference>
<accession>S0ES31</accession>
<evidence type="ECO:0000256" key="5">
    <source>
        <dbReference type="PIRSR" id="PIRSR000185-2"/>
    </source>
</evidence>
<keyword evidence="2 3" id="KW-0560">Oxidoreductase</keyword>
<dbReference type="InterPro" id="IPR036291">
    <property type="entry name" value="NAD(P)-bd_dom_sf"/>
</dbReference>
<dbReference type="Pfam" id="PF00208">
    <property type="entry name" value="ELFV_dehydrog"/>
    <property type="match status" value="1"/>
</dbReference>
<dbReference type="InterPro" id="IPR006097">
    <property type="entry name" value="Glu/Leu/Phe/Val/Trp_DH_dimer"/>
</dbReference>
<evidence type="ECO:0000256" key="6">
    <source>
        <dbReference type="PIRSR" id="PIRSR000185-3"/>
    </source>
</evidence>
<evidence type="ECO:0000256" key="7">
    <source>
        <dbReference type="RuleBase" id="RU004417"/>
    </source>
</evidence>
<feature type="binding site" evidence="5">
    <location>
        <position position="97"/>
    </location>
    <ligand>
        <name>substrate</name>
    </ligand>
</feature>
<evidence type="ECO:0000256" key="4">
    <source>
        <dbReference type="PIRSR" id="PIRSR000185-1"/>
    </source>
</evidence>
<feature type="site" description="Important for catalysis" evidence="6">
    <location>
        <position position="173"/>
    </location>
</feature>
<feature type="binding site" evidence="5">
    <location>
        <position position="248"/>
    </location>
    <ligand>
        <name>NAD(+)</name>
        <dbReference type="ChEBI" id="CHEBI:57540"/>
    </ligand>
</feature>
<dbReference type="PANTHER" id="PTHR11606:SF13">
    <property type="entry name" value="GLUTAMATE DEHYDROGENASE 1, MITOCHONDRIAL"/>
    <property type="match status" value="1"/>
</dbReference>
<protein>
    <recommendedName>
        <fullName evidence="3">Glutamate dehydrogenase</fullName>
    </recommendedName>
</protein>
<dbReference type="InParanoid" id="S0ES31"/>
<gene>
    <name evidence="10" type="ORF">CCALI_00041</name>
</gene>
<feature type="binding site" evidence="5">
    <location>
        <position position="121"/>
    </location>
    <ligand>
        <name>substrate</name>
    </ligand>
</feature>
<dbReference type="InterPro" id="IPR033524">
    <property type="entry name" value="Glu/Leu/Phe/Val_DH_AS"/>
</dbReference>
<keyword evidence="11" id="KW-1185">Reference proteome</keyword>
<evidence type="ECO:0000256" key="3">
    <source>
        <dbReference type="PIRNR" id="PIRNR000185"/>
    </source>
</evidence>
<dbReference type="GO" id="GO:0000166">
    <property type="term" value="F:nucleotide binding"/>
    <property type="evidence" value="ECO:0007669"/>
    <property type="project" value="UniProtKB-KW"/>
</dbReference>
<feature type="domain" description="Glutamate/phenylalanine/leucine/valine/L-tryptophan dehydrogenase C-terminal" evidence="9">
    <location>
        <begin position="210"/>
        <end position="440"/>
    </location>
</feature>
<evidence type="ECO:0000256" key="1">
    <source>
        <dbReference type="ARBA" id="ARBA00006382"/>
    </source>
</evidence>
<dbReference type="GO" id="GO:0004352">
    <property type="term" value="F:glutamate dehydrogenase (NAD+) activity"/>
    <property type="evidence" value="ECO:0007669"/>
    <property type="project" value="TreeGrafter"/>
</dbReference>
<evidence type="ECO:0000313" key="11">
    <source>
        <dbReference type="Proteomes" id="UP000014227"/>
    </source>
</evidence>
<sequence>MSTQTVTTAENPLPSMDRQHMTTALSEPLESTNPYENALHQLDIAARYLELDPGLHEILKHPERELTVHFPVKMDDGSIRIFTGYRVQHNLARGPSKGGIRFSPKTDLDEVRALAMWMTWKCAIVNIPFGGAKGGVVCDPKTLSIGELERLTRRYTSEISIVIGPDTDIPAPDMGTNAQIMAWVMDTYSMSCGRTVPAVVTGKPVSVGGSEGRNDATGRGIVVMAREALREYGRQLQGATVAIQGFGNVGSAAAKIFHQMGAKVVAVSDALGGIYNPNGLDIPALQECANRDGTLTTHTGGEKIGGKELLELEVDVLVPAAVENQITTENAGRIRAKIIVEGANGPTTPAADRILHQRGIFLVPDVLANAGGVVVSYFEWVQDLQFFFWQEEEVNAKMEAIMERAYRDVRSMARREDVDMRLAAYLIGVRRVADATTTRGIYP</sequence>
<evidence type="ECO:0000256" key="8">
    <source>
        <dbReference type="SAM" id="MobiDB-lite"/>
    </source>
</evidence>
<dbReference type="FunFam" id="3.40.50.10860:FF:000003">
    <property type="entry name" value="Glutamate dehydrogenase"/>
    <property type="match status" value="1"/>
</dbReference>
<dbReference type="KEGG" id="ccz:CCALI_00041"/>
<keyword evidence="5" id="KW-0520">NAD</keyword>
<dbReference type="CDD" id="cd01076">
    <property type="entry name" value="NAD_bind_1_Glu_DH"/>
    <property type="match status" value="1"/>
</dbReference>
<dbReference type="PATRIC" id="fig|1303518.3.peg.42"/>
<name>S0ES31_CHTCT</name>
<evidence type="ECO:0000256" key="2">
    <source>
        <dbReference type="ARBA" id="ARBA00023002"/>
    </source>
</evidence>
<reference evidence="11" key="1">
    <citation type="submission" date="2013-03" db="EMBL/GenBank/DDBJ databases">
        <title>Genome sequence of Chthonomonas calidirosea, the first sequenced genome from the Armatimonadetes phylum (formally candidate division OP10).</title>
        <authorList>
            <person name="Lee K.C.Y."/>
            <person name="Morgan X.C."/>
            <person name="Dunfield P.F."/>
            <person name="Tamas I."/>
            <person name="Houghton K.M."/>
            <person name="Vyssotski M."/>
            <person name="Ryan J.L.J."/>
            <person name="Lagutin K."/>
            <person name="McDonald I.R."/>
            <person name="Stott M.B."/>
        </authorList>
    </citation>
    <scope>NUCLEOTIDE SEQUENCE [LARGE SCALE GENOMIC DNA]</scope>
    <source>
        <strain evidence="11">DSM 23976 / ICMP 18418 / T49</strain>
    </source>
</reference>
<dbReference type="PRINTS" id="PR00082">
    <property type="entry name" value="GLFDHDRGNASE"/>
</dbReference>
<dbReference type="InterPro" id="IPR046346">
    <property type="entry name" value="Aminoacid_DH-like_N_sf"/>
</dbReference>
<dbReference type="InterPro" id="IPR033922">
    <property type="entry name" value="NAD_bind_Glu_DH"/>
</dbReference>
<dbReference type="PIRSF" id="PIRSF000185">
    <property type="entry name" value="Glu_DH"/>
    <property type="match status" value="1"/>
</dbReference>
<organism evidence="10 11">
    <name type="scientific">Chthonomonas calidirosea (strain DSM 23976 / ICMP 18418 / T49)</name>
    <dbReference type="NCBI Taxonomy" id="1303518"/>
    <lineage>
        <taxon>Bacteria</taxon>
        <taxon>Bacillati</taxon>
        <taxon>Armatimonadota</taxon>
        <taxon>Chthonomonadia</taxon>
        <taxon>Chthonomonadales</taxon>
        <taxon>Chthonomonadaceae</taxon>
        <taxon>Chthonomonas</taxon>
    </lineage>
</organism>
<dbReference type="InterPro" id="IPR014362">
    <property type="entry name" value="Glu_DH"/>
</dbReference>
<dbReference type="SUPFAM" id="SSF51735">
    <property type="entry name" value="NAD(P)-binding Rossmann-fold domains"/>
    <property type="match status" value="1"/>
</dbReference>
<feature type="binding site" evidence="5">
    <location>
        <position position="376"/>
    </location>
    <ligand>
        <name>substrate</name>
    </ligand>
</feature>
<evidence type="ECO:0000259" key="9">
    <source>
        <dbReference type="SMART" id="SM00839"/>
    </source>
</evidence>
<feature type="binding site" evidence="5">
    <location>
        <position position="217"/>
    </location>
    <ligand>
        <name>NAD(+)</name>
        <dbReference type="ChEBI" id="CHEBI:57540"/>
    </ligand>
</feature>
<dbReference type="Gene3D" id="3.40.50.720">
    <property type="entry name" value="NAD(P)-binding Rossmann-like Domain"/>
    <property type="match status" value="1"/>
</dbReference>
<dbReference type="PANTHER" id="PTHR11606">
    <property type="entry name" value="GLUTAMATE DEHYDROGENASE"/>
    <property type="match status" value="1"/>
</dbReference>
<dbReference type="InterPro" id="IPR006096">
    <property type="entry name" value="Glu/Leu/Phe/Val/Trp_DH_C"/>
</dbReference>
<feature type="active site" description="Proton donor" evidence="4">
    <location>
        <position position="133"/>
    </location>
</feature>
<dbReference type="PROSITE" id="PS00074">
    <property type="entry name" value="GLFV_DEHYDROGENASE"/>
    <property type="match status" value="1"/>
</dbReference>
<proteinExistence type="inferred from homology"/>
<dbReference type="GO" id="GO:0006538">
    <property type="term" value="P:L-glutamate catabolic process"/>
    <property type="evidence" value="ECO:0007669"/>
    <property type="project" value="TreeGrafter"/>
</dbReference>
<dbReference type="AlphaFoldDB" id="S0ES31"/>
<dbReference type="InterPro" id="IPR006095">
    <property type="entry name" value="Glu/Leu/Phe/Val/Trp_DH"/>
</dbReference>
<dbReference type="SUPFAM" id="SSF53223">
    <property type="entry name" value="Aminoacid dehydrogenase-like, N-terminal domain"/>
    <property type="match status" value="1"/>
</dbReference>
<dbReference type="FunCoup" id="S0ES31">
    <property type="interactions" value="323"/>
</dbReference>
<evidence type="ECO:0000313" key="10">
    <source>
        <dbReference type="EMBL" id="CCW33881.1"/>
    </source>
</evidence>
<dbReference type="SMART" id="SM00839">
    <property type="entry name" value="ELFV_dehydrog"/>
    <property type="match status" value="1"/>
</dbReference>
<comment type="similarity">
    <text evidence="1 3 7">Belongs to the Glu/Leu/Phe/Val dehydrogenases family.</text>
</comment>
<dbReference type="Gene3D" id="3.40.50.10860">
    <property type="entry name" value="Leucine Dehydrogenase, chain A, domain 1"/>
    <property type="match status" value="1"/>
</dbReference>
<dbReference type="EMBL" id="HF951689">
    <property type="protein sequence ID" value="CCW33881.1"/>
    <property type="molecule type" value="Genomic_DNA"/>
</dbReference>
<dbReference type="Pfam" id="PF02812">
    <property type="entry name" value="ELFV_dehydrog_N"/>
    <property type="match status" value="1"/>
</dbReference>
<dbReference type="STRING" id="454171.CP488_01119"/>
<feature type="compositionally biased region" description="Polar residues" evidence="8">
    <location>
        <begin position="1"/>
        <end position="10"/>
    </location>
</feature>
<dbReference type="Proteomes" id="UP000014227">
    <property type="component" value="Chromosome I"/>
</dbReference>
<dbReference type="HOGENOM" id="CLU_025763_1_2_0"/>
<feature type="region of interest" description="Disordered" evidence="8">
    <location>
        <begin position="1"/>
        <end position="23"/>
    </location>
</feature>